<dbReference type="EMBL" id="JAOQKI010000035">
    <property type="protein sequence ID" value="MCU6718301.1"/>
    <property type="molecule type" value="Genomic_DNA"/>
</dbReference>
<evidence type="ECO:0008006" key="3">
    <source>
        <dbReference type="Google" id="ProtNLM"/>
    </source>
</evidence>
<accession>A0ABT2SH18</accession>
<keyword evidence="2" id="KW-1185">Reference proteome</keyword>
<evidence type="ECO:0000313" key="1">
    <source>
        <dbReference type="EMBL" id="MCU6718301.1"/>
    </source>
</evidence>
<protein>
    <recommendedName>
        <fullName evidence="3">DUF1854 domain-containing protein</fullName>
    </recommendedName>
</protein>
<sequence length="175" mass="20346">MKKVKFEKVFNNKKYIRKIEGMGEGLVLFEISAADKRIGQNYHLFYEDKRKPPLDIAINPEDGMIEYISYFVQDEMINNISDIPAIINEGIGISISNENFNENSMNVTVDGRFKFWKLENAILILKDDIKERVLNAYRINDLNNLLFLGDDFVGIELKNLNQEEMIEIMNSKCLL</sequence>
<evidence type="ECO:0000313" key="2">
    <source>
        <dbReference type="Proteomes" id="UP001209666"/>
    </source>
</evidence>
<proteinExistence type="predicted"/>
<name>A0ABT2SH18_9FIRM</name>
<organism evidence="1 2">
    <name type="scientific">Roseburia amylophila</name>
    <dbReference type="NCBI Taxonomy" id="2981794"/>
    <lineage>
        <taxon>Bacteria</taxon>
        <taxon>Bacillati</taxon>
        <taxon>Bacillota</taxon>
        <taxon>Clostridia</taxon>
        <taxon>Lachnospirales</taxon>
        <taxon>Lachnospiraceae</taxon>
        <taxon>Roseburia</taxon>
    </lineage>
</organism>
<dbReference type="RefSeq" id="WP_242994227.1">
    <property type="nucleotide sequence ID" value="NZ_JAOQKI010000035.1"/>
</dbReference>
<gene>
    <name evidence="1" type="ORF">OCV43_13745</name>
</gene>
<dbReference type="Proteomes" id="UP001209666">
    <property type="component" value="Unassembled WGS sequence"/>
</dbReference>
<reference evidence="1 2" key="1">
    <citation type="journal article" date="2021" name="ISME Commun">
        <title>Automated analysis of genomic sequences facilitates high-throughput and comprehensive description of bacteria.</title>
        <authorList>
            <person name="Hitch T.C.A."/>
        </authorList>
    </citation>
    <scope>NUCLEOTIDE SEQUENCE [LARGE SCALE GENOMIC DNA]</scope>
    <source>
        <strain evidence="1 2">Sanger_19</strain>
    </source>
</reference>
<comment type="caution">
    <text evidence="1">The sequence shown here is derived from an EMBL/GenBank/DDBJ whole genome shotgun (WGS) entry which is preliminary data.</text>
</comment>